<dbReference type="SUPFAM" id="SSF143422">
    <property type="entry name" value="Transposase IS200-like"/>
    <property type="match status" value="1"/>
</dbReference>
<dbReference type="STRING" id="1789004.FEMY_16510"/>
<evidence type="ECO:0000259" key="1">
    <source>
        <dbReference type="SMART" id="SM01321"/>
    </source>
</evidence>
<dbReference type="InterPro" id="IPR002686">
    <property type="entry name" value="Transposase_17"/>
</dbReference>
<gene>
    <name evidence="2" type="ORF">FEMY_16510</name>
</gene>
<evidence type="ECO:0000313" key="2">
    <source>
        <dbReference type="EMBL" id="KXW57798.1"/>
    </source>
</evidence>
<reference evidence="2 3" key="1">
    <citation type="submission" date="2016-01" db="EMBL/GenBank/DDBJ databases">
        <title>Genome sequence of the acidophilic iron oxidising Ferrovum strain Z-31.</title>
        <authorList>
            <person name="Poehlein A."/>
            <person name="Ullrich S.R."/>
            <person name="Schloemann M."/>
            <person name="Muehling M."/>
            <person name="Daniel R."/>
        </authorList>
    </citation>
    <scope>NUCLEOTIDE SEQUENCE [LARGE SCALE GENOMIC DNA]</scope>
    <source>
        <strain evidence="2 3">Z-31</strain>
    </source>
</reference>
<dbReference type="EMBL" id="LRRD01000036">
    <property type="protein sequence ID" value="KXW57798.1"/>
    <property type="molecule type" value="Genomic_DNA"/>
</dbReference>
<dbReference type="GO" id="GO:0003677">
    <property type="term" value="F:DNA binding"/>
    <property type="evidence" value="ECO:0007669"/>
    <property type="project" value="InterPro"/>
</dbReference>
<dbReference type="GO" id="GO:0004803">
    <property type="term" value="F:transposase activity"/>
    <property type="evidence" value="ECO:0007669"/>
    <property type="project" value="InterPro"/>
</dbReference>
<comment type="caution">
    <text evidence="2">The sequence shown here is derived from an EMBL/GenBank/DDBJ whole genome shotgun (WGS) entry which is preliminary data.</text>
</comment>
<dbReference type="PANTHER" id="PTHR33360:SF2">
    <property type="entry name" value="TRANSPOSASE FOR INSERTION SEQUENCE ELEMENT IS200"/>
    <property type="match status" value="1"/>
</dbReference>
<dbReference type="Gene3D" id="3.30.70.1290">
    <property type="entry name" value="Transposase IS200-like"/>
    <property type="match status" value="1"/>
</dbReference>
<dbReference type="InterPro" id="IPR036515">
    <property type="entry name" value="Transposase_17_sf"/>
</dbReference>
<dbReference type="NCBIfam" id="NF033573">
    <property type="entry name" value="transpos_IS200"/>
    <property type="match status" value="1"/>
</dbReference>
<protein>
    <submittedName>
        <fullName evidence="2">Transposase IS200 like protein</fullName>
    </submittedName>
</protein>
<dbReference type="Pfam" id="PF01797">
    <property type="entry name" value="Y1_Tnp"/>
    <property type="match status" value="1"/>
</dbReference>
<evidence type="ECO:0000313" key="3">
    <source>
        <dbReference type="Proteomes" id="UP000075653"/>
    </source>
</evidence>
<feature type="domain" description="Transposase IS200-like" evidence="1">
    <location>
        <begin position="14"/>
        <end position="110"/>
    </location>
</feature>
<name>A0A149VX97_9PROT</name>
<keyword evidence="3" id="KW-1185">Reference proteome</keyword>
<dbReference type="PANTHER" id="PTHR33360">
    <property type="entry name" value="TRANSPOSASE FOR INSERTION SEQUENCE ELEMENT IS200"/>
    <property type="match status" value="1"/>
</dbReference>
<accession>A0A149VX97</accession>
<proteinExistence type="predicted"/>
<organism evidence="2 3">
    <name type="scientific">Ferrovum myxofaciens</name>
    <dbReference type="NCBI Taxonomy" id="416213"/>
    <lineage>
        <taxon>Bacteria</taxon>
        <taxon>Pseudomonadati</taxon>
        <taxon>Pseudomonadota</taxon>
        <taxon>Betaproteobacteria</taxon>
        <taxon>Ferrovales</taxon>
        <taxon>Ferrovaceae</taxon>
        <taxon>Ferrovum</taxon>
    </lineage>
</organism>
<dbReference type="Proteomes" id="UP000075653">
    <property type="component" value="Unassembled WGS sequence"/>
</dbReference>
<sequence>MEKDNEIRHGRHCVFKMHVHLVFVAKYRRKVFDGNAIDRMRRMFGKVCEDMEASLVEMDGEDNHVHLLVEYPPKLAVSVLVNSLKGVSSRLLRKERPFYPIQIEAEFCDRVSVTFSGTHEIPCIQKSHARFSVQGP</sequence>
<dbReference type="AlphaFoldDB" id="A0A149VX97"/>
<dbReference type="SMART" id="SM01321">
    <property type="entry name" value="Y1_Tnp"/>
    <property type="match status" value="1"/>
</dbReference>
<dbReference type="PATRIC" id="fig|1789004.3.peg.1684"/>
<dbReference type="GO" id="GO:0006313">
    <property type="term" value="P:DNA transposition"/>
    <property type="evidence" value="ECO:0007669"/>
    <property type="project" value="InterPro"/>
</dbReference>